<dbReference type="EMBL" id="JAVRHT010000038">
    <property type="protein sequence ID" value="MDT0632793.1"/>
    <property type="molecule type" value="Genomic_DNA"/>
</dbReference>
<comment type="caution">
    <text evidence="2">The sequence shown here is derived from an EMBL/GenBank/DDBJ whole genome shotgun (WGS) entry which is preliminary data.</text>
</comment>
<feature type="transmembrane region" description="Helical" evidence="1">
    <location>
        <begin position="100"/>
        <end position="122"/>
    </location>
</feature>
<sequence>MSGAETGKRSLAALAFGVGGAASSVPLALFLRGASVWPFGISGAAGALALVLAFGVGGAVAAWRGAWRVVAPAPPLAAGAGGRALPSGVSRGMGVAFRGFALGCALFPVAVALVTLGTTLAAGGAVGAVTVRVAILAVVGQVVGFLAAGAVGSFTVLPLALVLGGAAGGVLGRGRAAPPVG</sequence>
<reference evidence="2 3" key="1">
    <citation type="submission" date="2023-09" db="EMBL/GenBank/DDBJ databases">
        <authorList>
            <person name="Rey-Velasco X."/>
        </authorList>
    </citation>
    <scope>NUCLEOTIDE SEQUENCE [LARGE SCALE GENOMIC DNA]</scope>
    <source>
        <strain evidence="2 3">F394</strain>
    </source>
</reference>
<feature type="transmembrane region" description="Helical" evidence="1">
    <location>
        <begin position="12"/>
        <end position="31"/>
    </location>
</feature>
<gene>
    <name evidence="2" type="ORF">RM540_13615</name>
</gene>
<feature type="transmembrane region" description="Helical" evidence="1">
    <location>
        <begin position="37"/>
        <end position="63"/>
    </location>
</feature>
<proteinExistence type="predicted"/>
<accession>A0ABU3BU23</accession>
<keyword evidence="1" id="KW-0812">Transmembrane</keyword>
<evidence type="ECO:0008006" key="4">
    <source>
        <dbReference type="Google" id="ProtNLM"/>
    </source>
</evidence>
<dbReference type="Proteomes" id="UP001267426">
    <property type="component" value="Unassembled WGS sequence"/>
</dbReference>
<evidence type="ECO:0000313" key="2">
    <source>
        <dbReference type="EMBL" id="MDT0632793.1"/>
    </source>
</evidence>
<keyword evidence="3" id="KW-1185">Reference proteome</keyword>
<keyword evidence="1" id="KW-0472">Membrane</keyword>
<feature type="transmembrane region" description="Helical" evidence="1">
    <location>
        <begin position="134"/>
        <end position="163"/>
    </location>
</feature>
<evidence type="ECO:0000313" key="3">
    <source>
        <dbReference type="Proteomes" id="UP001267426"/>
    </source>
</evidence>
<protein>
    <recommendedName>
        <fullName evidence="4">Major facilitator superfamily (MFS) profile domain-containing protein</fullName>
    </recommendedName>
</protein>
<evidence type="ECO:0000256" key="1">
    <source>
        <dbReference type="SAM" id="Phobius"/>
    </source>
</evidence>
<dbReference type="RefSeq" id="WP_311665035.1">
    <property type="nucleotide sequence ID" value="NZ_JAVRHT010000038.1"/>
</dbReference>
<organism evidence="2 3">
    <name type="scientific">Rubrivirga litoralis</name>
    <dbReference type="NCBI Taxonomy" id="3075598"/>
    <lineage>
        <taxon>Bacteria</taxon>
        <taxon>Pseudomonadati</taxon>
        <taxon>Rhodothermota</taxon>
        <taxon>Rhodothermia</taxon>
        <taxon>Rhodothermales</taxon>
        <taxon>Rubricoccaceae</taxon>
        <taxon>Rubrivirga</taxon>
    </lineage>
</organism>
<name>A0ABU3BU23_9BACT</name>
<keyword evidence="1" id="KW-1133">Transmembrane helix</keyword>